<dbReference type="RefSeq" id="WP_074736924.1">
    <property type="nucleotide sequence ID" value="NZ_FNNP01000003.1"/>
</dbReference>
<dbReference type="SMART" id="SM00528">
    <property type="entry name" value="HNS"/>
    <property type="match status" value="1"/>
</dbReference>
<dbReference type="STRING" id="985054.SAMN05444358_103116"/>
<keyword evidence="3" id="KW-0238">DNA-binding</keyword>
<dbReference type="GO" id="GO:0003677">
    <property type="term" value="F:DNA binding"/>
    <property type="evidence" value="ECO:0007669"/>
    <property type="project" value="UniProtKB-KW"/>
</dbReference>
<reference evidence="4" key="1">
    <citation type="submission" date="2016-10" db="EMBL/GenBank/DDBJ databases">
        <authorList>
            <person name="Varghese N."/>
            <person name="Submissions S."/>
        </authorList>
    </citation>
    <scope>NUCLEOTIDE SEQUENCE [LARGE SCALE GENOMIC DNA]</scope>
    <source>
        <strain evidence="4">DSM 27839</strain>
    </source>
</reference>
<dbReference type="InterPro" id="IPR037150">
    <property type="entry name" value="H-NS_C_dom_sf"/>
</dbReference>
<evidence type="ECO:0000313" key="3">
    <source>
        <dbReference type="EMBL" id="SDX13246.1"/>
    </source>
</evidence>
<accession>A0A1H2Z7E5</accession>
<dbReference type="OrthoDB" id="5297879at2"/>
<name>A0A1H2Z7E5_9RHOB</name>
<dbReference type="Pfam" id="PF00816">
    <property type="entry name" value="Histone_HNS"/>
    <property type="match status" value="1"/>
</dbReference>
<protein>
    <submittedName>
        <fullName evidence="3">DNA-binding protein H-NS</fullName>
    </submittedName>
</protein>
<organism evidence="3 4">
    <name type="scientific">Ruegeria halocynthiae</name>
    <dbReference type="NCBI Taxonomy" id="985054"/>
    <lineage>
        <taxon>Bacteria</taxon>
        <taxon>Pseudomonadati</taxon>
        <taxon>Pseudomonadota</taxon>
        <taxon>Alphaproteobacteria</taxon>
        <taxon>Rhodobacterales</taxon>
        <taxon>Roseobacteraceae</taxon>
        <taxon>Ruegeria</taxon>
    </lineage>
</organism>
<dbReference type="AlphaFoldDB" id="A0A1H2Z7E5"/>
<evidence type="ECO:0000256" key="1">
    <source>
        <dbReference type="SAM" id="MobiDB-lite"/>
    </source>
</evidence>
<feature type="region of interest" description="Disordered" evidence="1">
    <location>
        <begin position="53"/>
        <end position="87"/>
    </location>
</feature>
<dbReference type="SUPFAM" id="SSF81273">
    <property type="entry name" value="H-NS histone-like proteins"/>
    <property type="match status" value="1"/>
</dbReference>
<evidence type="ECO:0000313" key="4">
    <source>
        <dbReference type="Proteomes" id="UP000183400"/>
    </source>
</evidence>
<dbReference type="InterPro" id="IPR027444">
    <property type="entry name" value="H-NS_C_dom"/>
</dbReference>
<feature type="domain" description="DNA-binding protein H-NS-like C-terminal" evidence="2">
    <location>
        <begin position="60"/>
        <end position="105"/>
    </location>
</feature>
<evidence type="ECO:0000259" key="2">
    <source>
        <dbReference type="SMART" id="SM00528"/>
    </source>
</evidence>
<dbReference type="Gene3D" id="4.10.430.10">
    <property type="entry name" value="Histone-like protein H-NS, C-terminal domain"/>
    <property type="match status" value="1"/>
</dbReference>
<proteinExistence type="predicted"/>
<dbReference type="Proteomes" id="UP000183400">
    <property type="component" value="Unassembled WGS sequence"/>
</dbReference>
<dbReference type="EMBL" id="FNNP01000003">
    <property type="protein sequence ID" value="SDX13246.1"/>
    <property type="molecule type" value="Genomic_DNA"/>
</dbReference>
<keyword evidence="4" id="KW-1185">Reference proteome</keyword>
<gene>
    <name evidence="3" type="ORF">SAMN05444358_103116</name>
</gene>
<sequence>MAIDLEKMSRKELLELRNQVEKALKSAETRERKEALKAAEKAAAEFGFSLSELPLDGIKPSKGAKTKPKYHNPNDPSQTWTGRGRKPQWIHDALKAGADITDLEI</sequence>